<keyword evidence="2" id="KW-0285">Flavoprotein</keyword>
<dbReference type="EMBL" id="QHKI01000129">
    <property type="protein sequence ID" value="RSM59711.1"/>
    <property type="molecule type" value="Genomic_DNA"/>
</dbReference>
<keyword evidence="3" id="KW-0274">FAD</keyword>
<dbReference type="InterPro" id="IPR050641">
    <property type="entry name" value="RIFMO-like"/>
</dbReference>
<dbReference type="Gene3D" id="3.30.9.10">
    <property type="entry name" value="D-Amino Acid Oxidase, subunit A, domain 2"/>
    <property type="match status" value="1"/>
</dbReference>
<dbReference type="Gene3D" id="3.50.50.60">
    <property type="entry name" value="FAD/NAD(P)-binding domain"/>
    <property type="match status" value="1"/>
</dbReference>
<dbReference type="InterPro" id="IPR002938">
    <property type="entry name" value="FAD-bd"/>
</dbReference>
<protein>
    <submittedName>
        <fullName evidence="5">FAD-binding protein</fullName>
    </submittedName>
</protein>
<dbReference type="InterPro" id="IPR036188">
    <property type="entry name" value="FAD/NAD-bd_sf"/>
</dbReference>
<dbReference type="RefSeq" id="WP_037251914.1">
    <property type="nucleotide sequence ID" value="NZ_QHKI01000129.1"/>
</dbReference>
<evidence type="ECO:0000259" key="4">
    <source>
        <dbReference type="Pfam" id="PF01494"/>
    </source>
</evidence>
<dbReference type="NCBIfam" id="NF046069">
    <property type="entry name" value="AkvoneHdxseRdmE"/>
    <property type="match status" value="1"/>
</dbReference>
<accession>A0A428XWI8</accession>
<dbReference type="PANTHER" id="PTHR43004">
    <property type="entry name" value="TRK SYSTEM POTASSIUM UPTAKE PROTEIN"/>
    <property type="match status" value="1"/>
</dbReference>
<dbReference type="OrthoDB" id="4246007at2"/>
<dbReference type="Gene3D" id="3.40.30.120">
    <property type="match status" value="1"/>
</dbReference>
<proteinExistence type="predicted"/>
<dbReference type="AlphaFoldDB" id="A0A428XWI8"/>
<dbReference type="PANTHER" id="PTHR43004:SF19">
    <property type="entry name" value="BINDING MONOOXYGENASE, PUTATIVE (JCVI)-RELATED"/>
    <property type="match status" value="1"/>
</dbReference>
<organism evidence="5 6">
    <name type="scientific">Kibdelosporangium aridum</name>
    <dbReference type="NCBI Taxonomy" id="2030"/>
    <lineage>
        <taxon>Bacteria</taxon>
        <taxon>Bacillati</taxon>
        <taxon>Actinomycetota</taxon>
        <taxon>Actinomycetes</taxon>
        <taxon>Pseudonocardiales</taxon>
        <taxon>Pseudonocardiaceae</taxon>
        <taxon>Kibdelosporangium</taxon>
    </lineage>
</organism>
<dbReference type="GO" id="GO:0071949">
    <property type="term" value="F:FAD binding"/>
    <property type="evidence" value="ECO:0007669"/>
    <property type="project" value="InterPro"/>
</dbReference>
<name>A0A428XWI8_KIBAR</name>
<sequence length="505" mass="54333">MTDVIVVGAGLGGLSTSMFLATRGVNVLVVERHEGTSIHPRASGQHPRTMEFLRIGGVSDEVLAIGDWSSDFTIKVVESVRGRVIHSIVENFGDFHKEIAQLAPAGWGSASQDQTEPILLAQARKHGADVRFSTELVSFVQDGDGVTAQLLDLVSGRAQEVRASYLIAADGNRSPVRERLGIPRSGYGGLANHIGVVFDADLTEVLPEDVQGLYYLQNPAFTGAYVNTSVPGRHIFSIEYHPENGESYADYPDARIIDLIRIGMDIPDLAPEIVWKGPWEMAARIADRWRDGRVFLVGDAAKVTPPTGGLGGNAAVCDGFDIAWKLAAVIHGQAGAGLLDTYEPERKLAAQLVVDESLFNYVQRMAPHLAGPDIPEAVGWFEAIMGMRHTSSAVIAEPNDGSLTINPFQLSGEPGFHAPHVVLPSGESTLDVWGAGWVLLAGPDGGWDKLDAGVQYRSLGDQYDRFGVGREGACLLRPDGIVAWRTTSKADEATLKNVLRQVLSC</sequence>
<evidence type="ECO:0000256" key="1">
    <source>
        <dbReference type="ARBA" id="ARBA00001974"/>
    </source>
</evidence>
<comment type="caution">
    <text evidence="5">The sequence shown here is derived from an EMBL/GenBank/DDBJ whole genome shotgun (WGS) entry which is preliminary data.</text>
</comment>
<reference evidence="5 6" key="1">
    <citation type="submission" date="2018-05" db="EMBL/GenBank/DDBJ databases">
        <title>Evolution of GPA BGCs.</title>
        <authorList>
            <person name="Waglechner N."/>
            <person name="Wright G.D."/>
        </authorList>
    </citation>
    <scope>NUCLEOTIDE SEQUENCE [LARGE SCALE GENOMIC DNA]</scope>
    <source>
        <strain evidence="5 6">A82846</strain>
    </source>
</reference>
<evidence type="ECO:0000313" key="6">
    <source>
        <dbReference type="Proteomes" id="UP000287547"/>
    </source>
</evidence>
<comment type="cofactor">
    <cofactor evidence="1">
        <name>FAD</name>
        <dbReference type="ChEBI" id="CHEBI:57692"/>
    </cofactor>
</comment>
<evidence type="ECO:0000256" key="2">
    <source>
        <dbReference type="ARBA" id="ARBA00022630"/>
    </source>
</evidence>
<dbReference type="PRINTS" id="PR00420">
    <property type="entry name" value="RNGMNOXGNASE"/>
</dbReference>
<gene>
    <name evidence="5" type="ORF">DMH04_55370</name>
</gene>
<dbReference type="GO" id="GO:0016709">
    <property type="term" value="F:oxidoreductase activity, acting on paired donors, with incorporation or reduction of molecular oxygen, NAD(P)H as one donor, and incorporation of one atom of oxygen"/>
    <property type="evidence" value="ECO:0007669"/>
    <property type="project" value="UniProtKB-ARBA"/>
</dbReference>
<dbReference type="SUPFAM" id="SSF51905">
    <property type="entry name" value="FAD/NAD(P)-binding domain"/>
    <property type="match status" value="1"/>
</dbReference>
<evidence type="ECO:0000256" key="3">
    <source>
        <dbReference type="ARBA" id="ARBA00022827"/>
    </source>
</evidence>
<dbReference type="Proteomes" id="UP000287547">
    <property type="component" value="Unassembled WGS sequence"/>
</dbReference>
<dbReference type="Pfam" id="PF01494">
    <property type="entry name" value="FAD_binding_3"/>
    <property type="match status" value="1"/>
</dbReference>
<dbReference type="Pfam" id="PF21274">
    <property type="entry name" value="Rng_hyd_C"/>
    <property type="match status" value="1"/>
</dbReference>
<feature type="domain" description="FAD-binding" evidence="4">
    <location>
        <begin position="2"/>
        <end position="357"/>
    </location>
</feature>
<dbReference type="NCBIfam" id="NF046068">
    <property type="entry name" value="AkvoneHdxseDnrF"/>
    <property type="match status" value="1"/>
</dbReference>
<evidence type="ECO:0000313" key="5">
    <source>
        <dbReference type="EMBL" id="RSM59711.1"/>
    </source>
</evidence>